<proteinExistence type="predicted"/>
<feature type="region of interest" description="Disordered" evidence="1">
    <location>
        <begin position="72"/>
        <end position="112"/>
    </location>
</feature>
<feature type="compositionally biased region" description="Basic residues" evidence="1">
    <location>
        <begin position="22"/>
        <end position="33"/>
    </location>
</feature>
<feature type="non-terminal residue" evidence="2">
    <location>
        <position position="112"/>
    </location>
</feature>
<protein>
    <submittedName>
        <fullName evidence="2">Uncharacterized protein</fullName>
    </submittedName>
</protein>
<organism evidence="2">
    <name type="scientific">uncultured Rubrobacteraceae bacterium</name>
    <dbReference type="NCBI Taxonomy" id="349277"/>
    <lineage>
        <taxon>Bacteria</taxon>
        <taxon>Bacillati</taxon>
        <taxon>Actinomycetota</taxon>
        <taxon>Rubrobacteria</taxon>
        <taxon>Rubrobacterales</taxon>
        <taxon>Rubrobacteraceae</taxon>
        <taxon>environmental samples</taxon>
    </lineage>
</organism>
<evidence type="ECO:0000256" key="1">
    <source>
        <dbReference type="SAM" id="MobiDB-lite"/>
    </source>
</evidence>
<dbReference type="AlphaFoldDB" id="A0A6J4QPG1"/>
<name>A0A6J4QPG1_9ACTN</name>
<accession>A0A6J4QPG1</accession>
<feature type="region of interest" description="Disordered" evidence="1">
    <location>
        <begin position="1"/>
        <end position="35"/>
    </location>
</feature>
<gene>
    <name evidence="2" type="ORF">AVDCRST_MAG78-2605</name>
</gene>
<dbReference type="EMBL" id="CADCVB010000172">
    <property type="protein sequence ID" value="CAA9442897.1"/>
    <property type="molecule type" value="Genomic_DNA"/>
</dbReference>
<feature type="non-terminal residue" evidence="2">
    <location>
        <position position="1"/>
    </location>
</feature>
<reference evidence="2" key="1">
    <citation type="submission" date="2020-02" db="EMBL/GenBank/DDBJ databases">
        <authorList>
            <person name="Meier V. D."/>
        </authorList>
    </citation>
    <scope>NUCLEOTIDE SEQUENCE</scope>
    <source>
        <strain evidence="2">AVDCRST_MAG78</strain>
    </source>
</reference>
<evidence type="ECO:0000313" key="2">
    <source>
        <dbReference type="EMBL" id="CAA9442897.1"/>
    </source>
</evidence>
<sequence length="112" mass="13088">EHLLRRAGHPALRGYSTPARTRSLRRTRRRGPRRLPVVERGGRLRIFRRGAPRGRGSRLRVLLEVRTAARNRRLRRRRPSGPRQSLRRLRYRPVRRRPGRPGAPESSGAVQV</sequence>
<feature type="compositionally biased region" description="Basic residues" evidence="1">
    <location>
        <begin position="72"/>
        <end position="99"/>
    </location>
</feature>